<gene>
    <name evidence="2" type="ORF">DIS07_03280</name>
</gene>
<name>A0A2U2JEY6_9FLAO</name>
<comment type="caution">
    <text evidence="2">The sequence shown here is derived from an EMBL/GenBank/DDBJ whole genome shotgun (WGS) entry which is preliminary data.</text>
</comment>
<feature type="transmembrane region" description="Helical" evidence="1">
    <location>
        <begin position="171"/>
        <end position="194"/>
    </location>
</feature>
<accession>A0A2U2JEY6</accession>
<keyword evidence="3" id="KW-1185">Reference proteome</keyword>
<evidence type="ECO:0000313" key="3">
    <source>
        <dbReference type="Proteomes" id="UP000245670"/>
    </source>
</evidence>
<sequence length="203" mass="23819">MKKKIIFASIFFLLITVSSQFIFHLDIKRQSYDTKIINISGKQRTYSQQITKIALYANEVKNLYRYYIDLDSLSTIVDDFSQDNYYLKNITSKNYKNETTDALFKENQVYFNKIVNAANRTIDNPDSQEIFEEFVTKIKANEAKFSATMDNLVNEYEAISKRKLAGFRKILTLYGVVTVVFLIFVIWFIIIPLYKKSKTLESH</sequence>
<keyword evidence="1" id="KW-0812">Transmembrane</keyword>
<keyword evidence="1" id="KW-1133">Transmembrane helix</keyword>
<dbReference type="EMBL" id="QFFG01000001">
    <property type="protein sequence ID" value="PWG06875.1"/>
    <property type="molecule type" value="Genomic_DNA"/>
</dbReference>
<evidence type="ECO:0000313" key="2">
    <source>
        <dbReference type="EMBL" id="PWG06875.1"/>
    </source>
</evidence>
<dbReference type="AlphaFoldDB" id="A0A2U2JEY6"/>
<evidence type="ECO:0008006" key="4">
    <source>
        <dbReference type="Google" id="ProtNLM"/>
    </source>
</evidence>
<proteinExistence type="predicted"/>
<evidence type="ECO:0000256" key="1">
    <source>
        <dbReference type="SAM" id="Phobius"/>
    </source>
</evidence>
<keyword evidence="1" id="KW-0472">Membrane</keyword>
<organism evidence="2 3">
    <name type="scientific">Polaribacter aquimarinus</name>
    <dbReference type="NCBI Taxonomy" id="2100726"/>
    <lineage>
        <taxon>Bacteria</taxon>
        <taxon>Pseudomonadati</taxon>
        <taxon>Bacteroidota</taxon>
        <taxon>Flavobacteriia</taxon>
        <taxon>Flavobacteriales</taxon>
        <taxon>Flavobacteriaceae</taxon>
    </lineage>
</organism>
<dbReference type="OrthoDB" id="1201375at2"/>
<reference evidence="2 3" key="1">
    <citation type="submission" date="2018-05" db="EMBL/GenBank/DDBJ databases">
        <title>Polaribacter aquimarinus sp. nov., isolated from sediment in a sediment of sea.</title>
        <authorList>
            <person name="Lu D."/>
        </authorList>
    </citation>
    <scope>NUCLEOTIDE SEQUENCE [LARGE SCALE GENOMIC DNA]</scope>
    <source>
        <strain evidence="2 3">ZY113</strain>
    </source>
</reference>
<protein>
    <recommendedName>
        <fullName evidence="4">Chemotaxis methyl-accepting receptor HlyB-like 4HB MCP domain-containing protein</fullName>
    </recommendedName>
</protein>
<dbReference type="Proteomes" id="UP000245670">
    <property type="component" value="Unassembled WGS sequence"/>
</dbReference>
<dbReference type="RefSeq" id="WP_109403782.1">
    <property type="nucleotide sequence ID" value="NZ_QFFG01000001.1"/>
</dbReference>